<name>G9ETD0_9GAMM</name>
<dbReference type="InParanoid" id="G9ETD0"/>
<reference evidence="1 2" key="1">
    <citation type="journal article" date="2011" name="BMC Genomics">
        <title>Insight into cross-talk between intra-amoebal pathogens.</title>
        <authorList>
            <person name="Gimenez G."/>
            <person name="Bertelli C."/>
            <person name="Moliner C."/>
            <person name="Robert C."/>
            <person name="Raoult D."/>
            <person name="Fournier P.E."/>
            <person name="Greub G."/>
        </authorList>
    </citation>
    <scope>NUCLEOTIDE SEQUENCE [LARGE SCALE GENOMIC DNA]</scope>
    <source>
        <strain evidence="1 2">LLAP12</strain>
    </source>
</reference>
<dbReference type="HOGENOM" id="CLU_3185303_0_0_6"/>
<accession>G9ETD0</accession>
<dbReference type="AlphaFoldDB" id="G9ETD0"/>
<dbReference type="STRING" id="658187.LDG_8561"/>
<keyword evidence="2" id="KW-1185">Reference proteome</keyword>
<evidence type="ECO:0000313" key="2">
    <source>
        <dbReference type="Proteomes" id="UP000002770"/>
    </source>
</evidence>
<dbReference type="EMBL" id="JH413847">
    <property type="protein sequence ID" value="EHL29597.1"/>
    <property type="molecule type" value="Genomic_DNA"/>
</dbReference>
<organism evidence="1 2">
    <name type="scientific">Legionella drancourtii LLAP12</name>
    <dbReference type="NCBI Taxonomy" id="658187"/>
    <lineage>
        <taxon>Bacteria</taxon>
        <taxon>Pseudomonadati</taxon>
        <taxon>Pseudomonadota</taxon>
        <taxon>Gammaproteobacteria</taxon>
        <taxon>Legionellales</taxon>
        <taxon>Legionellaceae</taxon>
        <taxon>Legionella</taxon>
    </lineage>
</organism>
<protein>
    <submittedName>
        <fullName evidence="1">Uncharacterized protein</fullName>
    </submittedName>
</protein>
<dbReference type="Proteomes" id="UP000002770">
    <property type="component" value="Unassembled WGS sequence"/>
</dbReference>
<evidence type="ECO:0000313" key="1">
    <source>
        <dbReference type="EMBL" id="EHL29597.1"/>
    </source>
</evidence>
<sequence length="46" mass="5392">MLSITANGDFCIEIYSFYCNIFVFAKVNFIPIMSDWGYLAFNEGYY</sequence>
<proteinExistence type="predicted"/>
<gene>
    <name evidence="1" type="ORF">LDG_8561</name>
</gene>